<keyword evidence="2" id="KW-0378">Hydrolase</keyword>
<dbReference type="PRINTS" id="PR00131">
    <property type="entry name" value="GLHYDRLASE1"/>
</dbReference>
<organism evidence="5 6">
    <name type="scientific">Prunus yedoensis var. nudiflora</name>
    <dbReference type="NCBI Taxonomy" id="2094558"/>
    <lineage>
        <taxon>Eukaryota</taxon>
        <taxon>Viridiplantae</taxon>
        <taxon>Streptophyta</taxon>
        <taxon>Embryophyta</taxon>
        <taxon>Tracheophyta</taxon>
        <taxon>Spermatophyta</taxon>
        <taxon>Magnoliopsida</taxon>
        <taxon>eudicotyledons</taxon>
        <taxon>Gunneridae</taxon>
        <taxon>Pentapetalae</taxon>
        <taxon>rosids</taxon>
        <taxon>fabids</taxon>
        <taxon>Rosales</taxon>
        <taxon>Rosaceae</taxon>
        <taxon>Amygdaloideae</taxon>
        <taxon>Amygdaleae</taxon>
        <taxon>Prunus</taxon>
    </lineage>
</organism>
<dbReference type="Proteomes" id="UP000250321">
    <property type="component" value="Unassembled WGS sequence"/>
</dbReference>
<sequence>MGLQEKYNNPLISITENDVDELNDTSLSLAQALNDTNRIDYYHNHIYDDKAAIKKGIKLKGYFAWSLLDNFEWNFEYTVRLVSTTWITTMNLKGT</sequence>
<evidence type="ECO:0000256" key="1">
    <source>
        <dbReference type="ARBA" id="ARBA00010838"/>
    </source>
</evidence>
<dbReference type="AlphaFoldDB" id="A0A314ZTS8"/>
<dbReference type="InterPro" id="IPR017853">
    <property type="entry name" value="GH"/>
</dbReference>
<evidence type="ECO:0000256" key="2">
    <source>
        <dbReference type="ARBA" id="ARBA00022801"/>
    </source>
</evidence>
<proteinExistence type="inferred from homology"/>
<comment type="caution">
    <text evidence="5">The sequence shown here is derived from an EMBL/GenBank/DDBJ whole genome shotgun (WGS) entry which is preliminary data.</text>
</comment>
<accession>A0A314ZTS8</accession>
<comment type="similarity">
    <text evidence="1 4">Belongs to the glycosyl hydrolase 1 family.</text>
</comment>
<name>A0A314ZTS8_PRUYE</name>
<dbReference type="SUPFAM" id="SSF51445">
    <property type="entry name" value="(Trans)glycosidases"/>
    <property type="match status" value="1"/>
</dbReference>
<reference evidence="5 6" key="1">
    <citation type="submission" date="2018-02" db="EMBL/GenBank/DDBJ databases">
        <title>Draft genome of wild Prunus yedoensis var. nudiflora.</title>
        <authorList>
            <person name="Baek S."/>
            <person name="Kim J.-H."/>
            <person name="Choi K."/>
            <person name="Kim G.-B."/>
            <person name="Cho A."/>
            <person name="Jang H."/>
            <person name="Shin C.-H."/>
            <person name="Yu H.-J."/>
            <person name="Mun J.-H."/>
        </authorList>
    </citation>
    <scope>NUCLEOTIDE SEQUENCE [LARGE SCALE GENOMIC DNA]</scope>
    <source>
        <strain evidence="6">cv. Jeju island</strain>
        <tissue evidence="5">Leaf</tissue>
    </source>
</reference>
<dbReference type="OrthoDB" id="65569at2759"/>
<evidence type="ECO:0000256" key="3">
    <source>
        <dbReference type="ARBA" id="ARBA00023295"/>
    </source>
</evidence>
<evidence type="ECO:0000313" key="5">
    <source>
        <dbReference type="EMBL" id="PQQ05386.1"/>
    </source>
</evidence>
<dbReference type="GO" id="GO:0008422">
    <property type="term" value="F:beta-glucosidase activity"/>
    <property type="evidence" value="ECO:0007669"/>
    <property type="project" value="TreeGrafter"/>
</dbReference>
<gene>
    <name evidence="5" type="ORF">Pyn_27014</name>
</gene>
<dbReference type="EMBL" id="PJQY01001092">
    <property type="protein sequence ID" value="PQQ05386.1"/>
    <property type="molecule type" value="Genomic_DNA"/>
</dbReference>
<protein>
    <submittedName>
        <fullName evidence="5">Beta-glucosidase 12-like</fullName>
    </submittedName>
</protein>
<keyword evidence="6" id="KW-1185">Reference proteome</keyword>
<dbReference type="GO" id="GO:0005975">
    <property type="term" value="P:carbohydrate metabolic process"/>
    <property type="evidence" value="ECO:0007669"/>
    <property type="project" value="InterPro"/>
</dbReference>
<dbReference type="PANTHER" id="PTHR10353:SF137">
    <property type="entry name" value="MYROSINASE 3-RELATED"/>
    <property type="match status" value="1"/>
</dbReference>
<dbReference type="Gene3D" id="3.20.20.80">
    <property type="entry name" value="Glycosidases"/>
    <property type="match status" value="1"/>
</dbReference>
<dbReference type="InterPro" id="IPR001360">
    <property type="entry name" value="Glyco_hydro_1"/>
</dbReference>
<dbReference type="Pfam" id="PF00232">
    <property type="entry name" value="Glyco_hydro_1"/>
    <property type="match status" value="1"/>
</dbReference>
<dbReference type="PANTHER" id="PTHR10353">
    <property type="entry name" value="GLYCOSYL HYDROLASE"/>
    <property type="match status" value="1"/>
</dbReference>
<evidence type="ECO:0000313" key="6">
    <source>
        <dbReference type="Proteomes" id="UP000250321"/>
    </source>
</evidence>
<evidence type="ECO:0000256" key="4">
    <source>
        <dbReference type="RuleBase" id="RU003690"/>
    </source>
</evidence>
<keyword evidence="3" id="KW-0326">Glycosidase</keyword>